<evidence type="ECO:0000259" key="1">
    <source>
        <dbReference type="Pfam" id="PF10536"/>
    </source>
</evidence>
<dbReference type="InterPro" id="IPR044824">
    <property type="entry name" value="MAIN-like"/>
</dbReference>
<evidence type="ECO:0000313" key="2">
    <source>
        <dbReference type="EMBL" id="MCD9643425.1"/>
    </source>
</evidence>
<evidence type="ECO:0000313" key="3">
    <source>
        <dbReference type="Proteomes" id="UP000823775"/>
    </source>
</evidence>
<dbReference type="EMBL" id="JACEIK010003884">
    <property type="protein sequence ID" value="MCD9643425.1"/>
    <property type="molecule type" value="Genomic_DNA"/>
</dbReference>
<dbReference type="PANTHER" id="PTHR46033">
    <property type="entry name" value="PROTEIN MAIN-LIKE 2"/>
    <property type="match status" value="1"/>
</dbReference>
<feature type="domain" description="Aminotransferase-like plant mobile" evidence="1">
    <location>
        <begin position="92"/>
        <end position="153"/>
    </location>
</feature>
<dbReference type="Pfam" id="PF10536">
    <property type="entry name" value="PMD"/>
    <property type="match status" value="1"/>
</dbReference>
<name>A0ABS8VBT9_DATST</name>
<accession>A0ABS8VBT9</accession>
<comment type="caution">
    <text evidence="2">The sequence shown here is derived from an EMBL/GenBank/DDBJ whole genome shotgun (WGS) entry which is preliminary data.</text>
</comment>
<keyword evidence="3" id="KW-1185">Reference proteome</keyword>
<dbReference type="InterPro" id="IPR019557">
    <property type="entry name" value="AminoTfrase-like_pln_mobile"/>
</dbReference>
<reference evidence="2 3" key="1">
    <citation type="journal article" date="2021" name="BMC Genomics">
        <title>Datura genome reveals duplications of psychoactive alkaloid biosynthetic genes and high mutation rate following tissue culture.</title>
        <authorList>
            <person name="Rajewski A."/>
            <person name="Carter-House D."/>
            <person name="Stajich J."/>
            <person name="Litt A."/>
        </authorList>
    </citation>
    <scope>NUCLEOTIDE SEQUENCE [LARGE SCALE GENOMIC DNA]</scope>
    <source>
        <strain evidence="2">AR-01</strain>
    </source>
</reference>
<protein>
    <recommendedName>
        <fullName evidence="1">Aminotransferase-like plant mobile domain-containing protein</fullName>
    </recommendedName>
</protein>
<sequence length="244" mass="28515">MTSSSSSSSLKVQFRGRVMHMNGWSKWVEELRSLYGDTWKKAGIFEAITASTFKIYLHDDLIIALAERWRLETNTSILPKNMGRSNCYFGRYGSFELYNPHRVSVQFVFDQDVPGCVNHAWRNSDRPIKDANLYIPSRLFESDVGRRYLEWWKNQNVAPAVKRILGQLFKTHGWIPRMSWGHYEKLNASVCCEFVQKCDKFSTVDNIEDCEMRAVESSDDDDSSTILELSRRRRPPKRMNYCTL</sequence>
<organism evidence="2 3">
    <name type="scientific">Datura stramonium</name>
    <name type="common">Jimsonweed</name>
    <name type="synonym">Common thornapple</name>
    <dbReference type="NCBI Taxonomy" id="4076"/>
    <lineage>
        <taxon>Eukaryota</taxon>
        <taxon>Viridiplantae</taxon>
        <taxon>Streptophyta</taxon>
        <taxon>Embryophyta</taxon>
        <taxon>Tracheophyta</taxon>
        <taxon>Spermatophyta</taxon>
        <taxon>Magnoliopsida</taxon>
        <taxon>eudicotyledons</taxon>
        <taxon>Gunneridae</taxon>
        <taxon>Pentapetalae</taxon>
        <taxon>asterids</taxon>
        <taxon>lamiids</taxon>
        <taxon>Solanales</taxon>
        <taxon>Solanaceae</taxon>
        <taxon>Solanoideae</taxon>
        <taxon>Datureae</taxon>
        <taxon>Datura</taxon>
    </lineage>
</organism>
<gene>
    <name evidence="2" type="ORF">HAX54_030891</name>
</gene>
<proteinExistence type="predicted"/>
<dbReference type="Proteomes" id="UP000823775">
    <property type="component" value="Unassembled WGS sequence"/>
</dbReference>
<dbReference type="PANTHER" id="PTHR46033:SF80">
    <property type="entry name" value="PROTEIN MAIN-LIKE 2-LIKE"/>
    <property type="match status" value="1"/>
</dbReference>